<gene>
    <name evidence="2" type="ORF">HK100_004475</name>
</gene>
<feature type="compositionally biased region" description="Low complexity" evidence="1">
    <location>
        <begin position="82"/>
        <end position="104"/>
    </location>
</feature>
<feature type="region of interest" description="Disordered" evidence="1">
    <location>
        <begin position="82"/>
        <end position="114"/>
    </location>
</feature>
<organism evidence="2 3">
    <name type="scientific">Physocladia obscura</name>
    <dbReference type="NCBI Taxonomy" id="109957"/>
    <lineage>
        <taxon>Eukaryota</taxon>
        <taxon>Fungi</taxon>
        <taxon>Fungi incertae sedis</taxon>
        <taxon>Chytridiomycota</taxon>
        <taxon>Chytridiomycota incertae sedis</taxon>
        <taxon>Chytridiomycetes</taxon>
        <taxon>Chytridiales</taxon>
        <taxon>Chytriomycetaceae</taxon>
        <taxon>Physocladia</taxon>
    </lineage>
</organism>
<dbReference type="Proteomes" id="UP001211907">
    <property type="component" value="Unassembled WGS sequence"/>
</dbReference>
<feature type="compositionally biased region" description="Low complexity" evidence="1">
    <location>
        <begin position="294"/>
        <end position="313"/>
    </location>
</feature>
<evidence type="ECO:0000256" key="1">
    <source>
        <dbReference type="SAM" id="MobiDB-lite"/>
    </source>
</evidence>
<evidence type="ECO:0000313" key="3">
    <source>
        <dbReference type="Proteomes" id="UP001211907"/>
    </source>
</evidence>
<keyword evidence="3" id="KW-1185">Reference proteome</keyword>
<proteinExistence type="predicted"/>
<feature type="compositionally biased region" description="Polar residues" evidence="1">
    <location>
        <begin position="322"/>
        <end position="331"/>
    </location>
</feature>
<feature type="compositionally biased region" description="Gly residues" evidence="1">
    <location>
        <begin position="336"/>
        <end position="375"/>
    </location>
</feature>
<reference evidence="2" key="1">
    <citation type="submission" date="2020-05" db="EMBL/GenBank/DDBJ databases">
        <title>Phylogenomic resolution of chytrid fungi.</title>
        <authorList>
            <person name="Stajich J.E."/>
            <person name="Amses K."/>
            <person name="Simmons R."/>
            <person name="Seto K."/>
            <person name="Myers J."/>
            <person name="Bonds A."/>
            <person name="Quandt C.A."/>
            <person name="Barry K."/>
            <person name="Liu P."/>
            <person name="Grigoriev I."/>
            <person name="Longcore J.E."/>
            <person name="James T.Y."/>
        </authorList>
    </citation>
    <scope>NUCLEOTIDE SEQUENCE</scope>
    <source>
        <strain evidence="2">JEL0513</strain>
    </source>
</reference>
<feature type="region of interest" description="Disordered" evidence="1">
    <location>
        <begin position="268"/>
        <end position="383"/>
    </location>
</feature>
<feature type="region of interest" description="Disordered" evidence="1">
    <location>
        <begin position="16"/>
        <end position="56"/>
    </location>
</feature>
<comment type="caution">
    <text evidence="2">The sequence shown here is derived from an EMBL/GenBank/DDBJ whole genome shotgun (WGS) entry which is preliminary data.</text>
</comment>
<evidence type="ECO:0000313" key="2">
    <source>
        <dbReference type="EMBL" id="KAJ3133396.1"/>
    </source>
</evidence>
<sequence>MMYTNLIRSLIAEEMAASRPQQRQNEQNPQQQQYQQQYNQRSQREQNQPDSELDPFFHTADAFHDYDYAILDRIARRRYKAQVQNTQNAQNTQNIQNTQSSQQSQDRDTSVHAASSRIARTLNAQEKDQIWKDLSFDRERDDNKFKIISRLANHRRENNTALALCQSLTDGVEIDSNTICDILHENAAVELAIFDTILILLENMQKRRSNNIIKAFSLRRPYSSDYITDAMMTEELQTDHTIEKLANSLMEDDAGSRLVQSGALDGVHSHTQHKDTGGLFGATYGPTNTGPATGSKARNSASSAGGGAAANSSGAGGFNPAFSRSSGKSTLTTGDAGSGHGATGHGASGHGGSGHGGSGHGGSGNDGNNVGGGNTTGVSSSKN</sequence>
<accession>A0AAD5XFR6</accession>
<protein>
    <submittedName>
        <fullName evidence="2">Uncharacterized protein</fullName>
    </submittedName>
</protein>
<dbReference type="EMBL" id="JADGJH010000220">
    <property type="protein sequence ID" value="KAJ3133396.1"/>
    <property type="molecule type" value="Genomic_DNA"/>
</dbReference>
<name>A0AAD5XFR6_9FUNG</name>
<dbReference type="AlphaFoldDB" id="A0AAD5XFR6"/>
<feature type="compositionally biased region" description="Low complexity" evidence="1">
    <location>
        <begin position="18"/>
        <end position="48"/>
    </location>
</feature>